<dbReference type="GO" id="GO:0016706">
    <property type="term" value="F:2-oxoglutarate-dependent dioxygenase activity"/>
    <property type="evidence" value="ECO:0007669"/>
    <property type="project" value="TreeGrafter"/>
</dbReference>
<feature type="domain" description="JmjC" evidence="1">
    <location>
        <begin position="87"/>
        <end position="233"/>
    </location>
</feature>
<dbReference type="GO" id="GO:0045905">
    <property type="term" value="P:positive regulation of translational termination"/>
    <property type="evidence" value="ECO:0007669"/>
    <property type="project" value="TreeGrafter"/>
</dbReference>
<dbReference type="SUPFAM" id="SSF51197">
    <property type="entry name" value="Clavaminate synthase-like"/>
    <property type="match status" value="1"/>
</dbReference>
<dbReference type="SMART" id="SM00558">
    <property type="entry name" value="JmjC"/>
    <property type="match status" value="1"/>
</dbReference>
<proteinExistence type="predicted"/>
<evidence type="ECO:0000259" key="1">
    <source>
        <dbReference type="PROSITE" id="PS51184"/>
    </source>
</evidence>
<name>A0A5P2CXA6_STRVZ</name>
<dbReference type="InterPro" id="IPR050910">
    <property type="entry name" value="JMJD6_ArgDemeth/LysHydrox"/>
</dbReference>
<dbReference type="OrthoDB" id="9764016at2"/>
<dbReference type="RefSeq" id="WP_150206647.1">
    <property type="nucleotide sequence ID" value="NZ_CP029190.1"/>
</dbReference>
<evidence type="ECO:0000313" key="2">
    <source>
        <dbReference type="EMBL" id="QES47536.1"/>
    </source>
</evidence>
<dbReference type="Pfam" id="PF02373">
    <property type="entry name" value="JmjC"/>
    <property type="match status" value="1"/>
</dbReference>
<accession>A0A5P2CXA6</accession>
<dbReference type="AlphaFoldDB" id="A0A5P2CXA6"/>
<evidence type="ECO:0000313" key="3">
    <source>
        <dbReference type="Proteomes" id="UP000325211"/>
    </source>
</evidence>
<dbReference type="PANTHER" id="PTHR12480:SF6">
    <property type="entry name" value="2-OXOGLUTARATE AND IRON-DEPENDENT OXYGENASE JMJD4"/>
    <property type="match status" value="1"/>
</dbReference>
<dbReference type="GO" id="GO:0005737">
    <property type="term" value="C:cytoplasm"/>
    <property type="evidence" value="ECO:0007669"/>
    <property type="project" value="TreeGrafter"/>
</dbReference>
<dbReference type="EMBL" id="CP029190">
    <property type="protein sequence ID" value="QES47536.1"/>
    <property type="molecule type" value="Genomic_DNA"/>
</dbReference>
<dbReference type="InterPro" id="IPR003347">
    <property type="entry name" value="JmjC_dom"/>
</dbReference>
<protein>
    <submittedName>
        <fullName evidence="2">Transcription factor jumonji</fullName>
    </submittedName>
</protein>
<organism evidence="2 3">
    <name type="scientific">Streptomyces venezuelae</name>
    <dbReference type="NCBI Taxonomy" id="54571"/>
    <lineage>
        <taxon>Bacteria</taxon>
        <taxon>Bacillati</taxon>
        <taxon>Actinomycetota</taxon>
        <taxon>Actinomycetes</taxon>
        <taxon>Kitasatosporales</taxon>
        <taxon>Streptomycetaceae</taxon>
        <taxon>Streptomyces</taxon>
    </lineage>
</organism>
<dbReference type="InterPro" id="IPR041667">
    <property type="entry name" value="Cupin_8"/>
</dbReference>
<gene>
    <name evidence="2" type="ORF">DEJ50_06555</name>
</gene>
<dbReference type="GO" id="GO:0043565">
    <property type="term" value="F:sequence-specific DNA binding"/>
    <property type="evidence" value="ECO:0007669"/>
    <property type="project" value="TreeGrafter"/>
</dbReference>
<dbReference type="PANTHER" id="PTHR12480">
    <property type="entry name" value="ARGININE DEMETHYLASE AND LYSYL-HYDROXYLASE JMJD"/>
    <property type="match status" value="1"/>
</dbReference>
<sequence length="257" mass="28155">MPDIPGTPESGSVSGLLCSAEPVLLRGAGTHWPVFTALQQQYLRERPDRQVEAEDRDRRPVTVPLSAVLDDMSARRPKGLYLRNQLVSDFDPALIALIPRDVRRLNWLLAIEPDARPDWTWMMIGAAGTGSPMHVDVMASAAWNLLCAGAKRWTFHPPERAEEWGLLPPGCSPRATGVGRQRLEFVQEPGDIVVTPSGWAHEVHNITGSIAVTSNFINDCNMEFALRYFEVLGDTAARELLLAVGETLARLGEGGAA</sequence>
<dbReference type="PROSITE" id="PS51184">
    <property type="entry name" value="JMJC"/>
    <property type="match status" value="1"/>
</dbReference>
<dbReference type="Gene3D" id="2.60.120.650">
    <property type="entry name" value="Cupin"/>
    <property type="match status" value="1"/>
</dbReference>
<dbReference type="Proteomes" id="UP000325211">
    <property type="component" value="Chromosome"/>
</dbReference>
<dbReference type="Pfam" id="PF13621">
    <property type="entry name" value="Cupin_8"/>
    <property type="match status" value="1"/>
</dbReference>
<reference evidence="2 3" key="1">
    <citation type="submission" date="2018-05" db="EMBL/GenBank/DDBJ databases">
        <title>Streptomyces venezuelae.</title>
        <authorList>
            <person name="Kim W."/>
            <person name="Lee N."/>
            <person name="Cho B.-K."/>
        </authorList>
    </citation>
    <scope>NUCLEOTIDE SEQUENCE [LARGE SCALE GENOMIC DNA]</scope>
    <source>
        <strain evidence="2 3">ATCC 21782</strain>
    </source>
</reference>